<evidence type="ECO:0000313" key="2">
    <source>
        <dbReference type="EMBL" id="CDG32908.1"/>
    </source>
</evidence>
<sequence>MTAPQLPEAEQPARQKKAPPAMGAEGLPAVASGAMMPPA</sequence>
<gene>
    <name evidence="2" type="ORF">SACS_0170</name>
</gene>
<comment type="caution">
    <text evidence="2">The sequence shown here is derived from an EMBL/GenBank/DDBJ whole genome shotgun (WGS) entry which is preliminary data.</text>
</comment>
<feature type="region of interest" description="Disordered" evidence="1">
    <location>
        <begin position="1"/>
        <end position="39"/>
    </location>
</feature>
<dbReference type="Proteomes" id="UP000027590">
    <property type="component" value="Unassembled WGS sequence"/>
</dbReference>
<reference evidence="2 3" key="1">
    <citation type="journal article" date="2014" name="Genome Biol. Evol.">
        <title>Acetic acid bacteria genomes reveal functional traits for adaptation to life in insect guts.</title>
        <authorList>
            <person name="Chouaia B."/>
            <person name="Gaiarsa S."/>
            <person name="Crotti E."/>
            <person name="Comandatore F."/>
            <person name="Degli Esposti M."/>
            <person name="Ricci I."/>
            <person name="Alma A."/>
            <person name="Favia G."/>
            <person name="Bandi C."/>
            <person name="Daffonchio D."/>
        </authorList>
    </citation>
    <scope>NUCLEOTIDE SEQUENCE [LARGE SCALE GENOMIC DNA]</scope>
    <source>
        <strain evidence="3">AM169</strain>
    </source>
</reference>
<dbReference type="EMBL" id="CBLY010000002">
    <property type="protein sequence ID" value="CDG32908.1"/>
    <property type="molecule type" value="Genomic_DNA"/>
</dbReference>
<protein>
    <submittedName>
        <fullName evidence="2">Uncharacterized protein</fullName>
    </submittedName>
</protein>
<evidence type="ECO:0000256" key="1">
    <source>
        <dbReference type="SAM" id="MobiDB-lite"/>
    </source>
</evidence>
<dbReference type="AlphaFoldDB" id="A0A7U7G4C5"/>
<name>A0A7U7G4C5_9PROT</name>
<proteinExistence type="predicted"/>
<reference evidence="2 3" key="2">
    <citation type="journal article" date="2014" name="PLoS ONE">
        <title>Evolution of mitochondria reconstructed from the energy metabolism of living bacteria.</title>
        <authorList>
            <person name="Degli Esposti M."/>
            <person name="Chouaia B."/>
            <person name="Comandatore F."/>
            <person name="Crotti E."/>
            <person name="Sassera D."/>
            <person name="Lievens P.M."/>
            <person name="Daffonchio D."/>
            <person name="Bandi C."/>
        </authorList>
    </citation>
    <scope>NUCLEOTIDE SEQUENCE [LARGE SCALE GENOMIC DNA]</scope>
    <source>
        <strain evidence="3">AM169</strain>
    </source>
</reference>
<organism evidence="2 3">
    <name type="scientific">Parasaccharibacter apium</name>
    <dbReference type="NCBI Taxonomy" id="1510841"/>
    <lineage>
        <taxon>Bacteria</taxon>
        <taxon>Pseudomonadati</taxon>
        <taxon>Pseudomonadota</taxon>
        <taxon>Alphaproteobacteria</taxon>
        <taxon>Acetobacterales</taxon>
        <taxon>Acetobacteraceae</taxon>
        <taxon>Parasaccharibacter</taxon>
    </lineage>
</organism>
<evidence type="ECO:0000313" key="3">
    <source>
        <dbReference type="Proteomes" id="UP000027590"/>
    </source>
</evidence>
<accession>A0A7U7G4C5</accession>